<dbReference type="EMBL" id="PGTZ01000006">
    <property type="protein sequence ID" value="PJI94389.1"/>
    <property type="molecule type" value="Genomic_DNA"/>
</dbReference>
<comment type="similarity">
    <text evidence="1">Belongs to the P-Pant transferase superfamily. Gsp/Sfp/HetI/AcpT family.</text>
</comment>
<dbReference type="InterPro" id="IPR050559">
    <property type="entry name" value="P-Pant_transferase_sf"/>
</dbReference>
<dbReference type="RefSeq" id="WP_157803648.1">
    <property type="nucleotide sequence ID" value="NZ_PGTZ01000006.1"/>
</dbReference>
<reference evidence="5 6" key="1">
    <citation type="submission" date="2017-11" db="EMBL/GenBank/DDBJ databases">
        <title>Genomic Encyclopedia of Archaeal and Bacterial Type Strains, Phase II (KMG-II): From Individual Species to Whole Genera.</title>
        <authorList>
            <person name="Goeker M."/>
        </authorList>
    </citation>
    <scope>NUCLEOTIDE SEQUENCE [LARGE SCALE GENOMIC DNA]</scope>
    <source>
        <strain evidence="5 6">DSM 22413</strain>
    </source>
</reference>
<dbReference type="Gene3D" id="3.90.470.20">
    <property type="entry name" value="4'-phosphopantetheinyl transferase domain"/>
    <property type="match status" value="1"/>
</dbReference>
<organism evidence="5 6">
    <name type="scientific">Luteimicrobium subarcticum</name>
    <dbReference type="NCBI Taxonomy" id="620910"/>
    <lineage>
        <taxon>Bacteria</taxon>
        <taxon>Bacillati</taxon>
        <taxon>Actinomycetota</taxon>
        <taxon>Actinomycetes</taxon>
        <taxon>Micrococcales</taxon>
        <taxon>Luteimicrobium</taxon>
    </lineage>
</organism>
<dbReference type="GO" id="GO:0019878">
    <property type="term" value="P:lysine biosynthetic process via aminoadipic acid"/>
    <property type="evidence" value="ECO:0007669"/>
    <property type="project" value="TreeGrafter"/>
</dbReference>
<dbReference type="AlphaFoldDB" id="A0A2M8WU22"/>
<dbReference type="GO" id="GO:0008897">
    <property type="term" value="F:holo-[acyl-carrier-protein] synthase activity"/>
    <property type="evidence" value="ECO:0007669"/>
    <property type="project" value="InterPro"/>
</dbReference>
<evidence type="ECO:0000313" key="6">
    <source>
        <dbReference type="Proteomes" id="UP000231586"/>
    </source>
</evidence>
<comment type="caution">
    <text evidence="5">The sequence shown here is derived from an EMBL/GenBank/DDBJ whole genome shotgun (WGS) entry which is preliminary data.</text>
</comment>
<evidence type="ECO:0000259" key="4">
    <source>
        <dbReference type="Pfam" id="PF01648"/>
    </source>
</evidence>
<protein>
    <submittedName>
        <fullName evidence="5">Phosphopantetheinyl transferase</fullName>
    </submittedName>
</protein>
<dbReference type="InterPro" id="IPR008278">
    <property type="entry name" value="4-PPantetheinyl_Trfase_dom"/>
</dbReference>
<feature type="domain" description="4'-phosphopantetheinyl transferase" evidence="4">
    <location>
        <begin position="145"/>
        <end position="202"/>
    </location>
</feature>
<sequence length="269" mass="28092">MAPDLDPVVQGRVASVEEAARGVRPSDVEHVALVVPVGSVAATPGWLTAAERARRDALRDPRDRAAYLAAHALVRSCAARLLGASASGLRIVQECPTCGSGTHGRPAVDGHEVVAVSLSHTRTHVAAVAARLATVAAGAAGVLEVGVDVEDVQPVPDSAFSDRELRWLAQQPDRARAATTLWARKEALVKVGVVDLGRVGSLDVLDAAAHAPGDRVDDCAVLPLEVSPPAGHGTVVAAWAWRVRPPRPPARSSDDDAASWRRTDRRPGA</sequence>
<dbReference type="PANTHER" id="PTHR12215">
    <property type="entry name" value="PHOSPHOPANTETHEINE TRANSFERASE"/>
    <property type="match status" value="1"/>
</dbReference>
<keyword evidence="6" id="KW-1185">Reference proteome</keyword>
<dbReference type="Proteomes" id="UP000231586">
    <property type="component" value="Unassembled WGS sequence"/>
</dbReference>
<dbReference type="GO" id="GO:0005829">
    <property type="term" value="C:cytosol"/>
    <property type="evidence" value="ECO:0007669"/>
    <property type="project" value="TreeGrafter"/>
</dbReference>
<proteinExistence type="inferred from homology"/>
<evidence type="ECO:0000256" key="2">
    <source>
        <dbReference type="ARBA" id="ARBA00022679"/>
    </source>
</evidence>
<dbReference type="OrthoDB" id="190168at2"/>
<feature type="compositionally biased region" description="Basic and acidic residues" evidence="3">
    <location>
        <begin position="252"/>
        <end position="269"/>
    </location>
</feature>
<dbReference type="SUPFAM" id="SSF56214">
    <property type="entry name" value="4'-phosphopantetheinyl transferase"/>
    <property type="match status" value="2"/>
</dbReference>
<dbReference type="Pfam" id="PF01648">
    <property type="entry name" value="ACPS"/>
    <property type="match status" value="1"/>
</dbReference>
<evidence type="ECO:0000313" key="5">
    <source>
        <dbReference type="EMBL" id="PJI94389.1"/>
    </source>
</evidence>
<keyword evidence="2 5" id="KW-0808">Transferase</keyword>
<name>A0A2M8WU22_9MICO</name>
<evidence type="ECO:0000256" key="3">
    <source>
        <dbReference type="SAM" id="MobiDB-lite"/>
    </source>
</evidence>
<accession>A0A2M8WU22</accession>
<gene>
    <name evidence="5" type="ORF">CLV34_0225</name>
</gene>
<evidence type="ECO:0000256" key="1">
    <source>
        <dbReference type="ARBA" id="ARBA00010990"/>
    </source>
</evidence>
<dbReference type="GO" id="GO:0000287">
    <property type="term" value="F:magnesium ion binding"/>
    <property type="evidence" value="ECO:0007669"/>
    <property type="project" value="InterPro"/>
</dbReference>
<feature type="region of interest" description="Disordered" evidence="3">
    <location>
        <begin position="242"/>
        <end position="269"/>
    </location>
</feature>
<dbReference type="InterPro" id="IPR037143">
    <property type="entry name" value="4-PPantetheinyl_Trfase_dom_sf"/>
</dbReference>
<dbReference type="PANTHER" id="PTHR12215:SF10">
    <property type="entry name" value="L-AMINOADIPATE-SEMIALDEHYDE DEHYDROGENASE-PHOSPHOPANTETHEINYL TRANSFERASE"/>
    <property type="match status" value="1"/>
</dbReference>